<evidence type="ECO:0000256" key="3">
    <source>
        <dbReference type="PROSITE-ProRule" id="PRU00023"/>
    </source>
</evidence>
<dbReference type="GO" id="GO:0071356">
    <property type="term" value="P:cellular response to tumor necrosis factor"/>
    <property type="evidence" value="ECO:0007669"/>
    <property type="project" value="TreeGrafter"/>
</dbReference>
<name>A0A0L7KXL4_OPEBR</name>
<reference evidence="5 6" key="1">
    <citation type="journal article" date="2015" name="Genome Biol. Evol.">
        <title>The genome of winter moth (Operophtera brumata) provides a genomic perspective on sexual dimorphism and phenology.</title>
        <authorList>
            <person name="Derks M.F."/>
            <person name="Smit S."/>
            <person name="Salis L."/>
            <person name="Schijlen E."/>
            <person name="Bossers A."/>
            <person name="Mateman C."/>
            <person name="Pijl A.S."/>
            <person name="de Ridder D."/>
            <person name="Groenen M.A."/>
            <person name="Visser M.E."/>
            <person name="Megens H.J."/>
        </authorList>
    </citation>
    <scope>NUCLEOTIDE SEQUENCE [LARGE SCALE GENOMIC DNA]</scope>
    <source>
        <strain evidence="5">WM2013NL</strain>
        <tissue evidence="5">Head and thorax</tissue>
    </source>
</reference>
<feature type="region of interest" description="Disordered" evidence="4">
    <location>
        <begin position="1"/>
        <end position="70"/>
    </location>
</feature>
<evidence type="ECO:0000256" key="2">
    <source>
        <dbReference type="ARBA" id="ARBA00023043"/>
    </source>
</evidence>
<feature type="compositionally biased region" description="Basic and acidic residues" evidence="4">
    <location>
        <begin position="35"/>
        <end position="59"/>
    </location>
</feature>
<evidence type="ECO:0000313" key="6">
    <source>
        <dbReference type="Proteomes" id="UP000037510"/>
    </source>
</evidence>
<accession>A0A0L7KXL4</accession>
<dbReference type="STRING" id="104452.A0A0L7KXL4"/>
<gene>
    <name evidence="5" type="ORF">OBRU01_12456</name>
</gene>
<feature type="repeat" description="ANK" evidence="3">
    <location>
        <begin position="192"/>
        <end position="224"/>
    </location>
</feature>
<dbReference type="SMART" id="SM00248">
    <property type="entry name" value="ANK"/>
    <property type="match status" value="2"/>
</dbReference>
<keyword evidence="6" id="KW-1185">Reference proteome</keyword>
<keyword evidence="1" id="KW-0677">Repeat</keyword>
<dbReference type="InterPro" id="IPR036770">
    <property type="entry name" value="Ankyrin_rpt-contain_sf"/>
</dbReference>
<evidence type="ECO:0000256" key="1">
    <source>
        <dbReference type="ARBA" id="ARBA00022737"/>
    </source>
</evidence>
<organism evidence="5 6">
    <name type="scientific">Operophtera brumata</name>
    <name type="common">Winter moth</name>
    <name type="synonym">Phalaena brumata</name>
    <dbReference type="NCBI Taxonomy" id="104452"/>
    <lineage>
        <taxon>Eukaryota</taxon>
        <taxon>Metazoa</taxon>
        <taxon>Ecdysozoa</taxon>
        <taxon>Arthropoda</taxon>
        <taxon>Hexapoda</taxon>
        <taxon>Insecta</taxon>
        <taxon>Pterygota</taxon>
        <taxon>Neoptera</taxon>
        <taxon>Endopterygota</taxon>
        <taxon>Lepidoptera</taxon>
        <taxon>Glossata</taxon>
        <taxon>Ditrysia</taxon>
        <taxon>Geometroidea</taxon>
        <taxon>Geometridae</taxon>
        <taxon>Larentiinae</taxon>
        <taxon>Operophtera</taxon>
    </lineage>
</organism>
<dbReference type="PROSITE" id="PS50297">
    <property type="entry name" value="ANK_REP_REGION"/>
    <property type="match status" value="1"/>
</dbReference>
<protein>
    <submittedName>
        <fullName evidence="5">Cactus</fullName>
    </submittedName>
</protein>
<keyword evidence="2 3" id="KW-0040">ANK repeat</keyword>
<dbReference type="AlphaFoldDB" id="A0A0L7KXL4"/>
<dbReference type="InterPro" id="IPR051070">
    <property type="entry name" value="NF-kappa-B_inhibitor"/>
</dbReference>
<dbReference type="PANTHER" id="PTHR46680">
    <property type="entry name" value="NF-KAPPA-B INHIBITOR ALPHA"/>
    <property type="match status" value="1"/>
</dbReference>
<feature type="compositionally biased region" description="Polar residues" evidence="4">
    <location>
        <begin position="1"/>
        <end position="12"/>
    </location>
</feature>
<dbReference type="GO" id="GO:0051059">
    <property type="term" value="F:NF-kappaB binding"/>
    <property type="evidence" value="ECO:0007669"/>
    <property type="project" value="TreeGrafter"/>
</dbReference>
<comment type="caution">
    <text evidence="5">The sequence shown here is derived from an EMBL/GenBank/DDBJ whole genome shotgun (WGS) entry which is preliminary data.</text>
</comment>
<evidence type="ECO:0000313" key="5">
    <source>
        <dbReference type="EMBL" id="KOB67992.1"/>
    </source>
</evidence>
<dbReference type="EMBL" id="JTDY01004576">
    <property type="protein sequence ID" value="KOB67992.1"/>
    <property type="molecule type" value="Genomic_DNA"/>
</dbReference>
<sequence length="295" mass="32007">MSGNKMTDTKISQDLGDSGFHSGVQVLYPGDEDSGELRPESKETEPEKAVPRARDDNKVSSDSQSLNVDSGMVDYVSGDLSAELVRIDLKTETDSAKTDKLSQSLNVDSGIVDYVSGDLSPEVVCIDLKTGTDSAKTVRPPALGLPLEFLFQQDDDGDTQLHIAAYHGYEKPVSTLLRVCPNKELLNVCNDYGQTALHLAVLSQNPVITRMLVLAGADIGIRDRRGETPLHKATALSAVKCIQALLMPVHGHPQRKNTAVLNQKNYSGKLNTLQYLILIPVGLVLPSCKMLLKIQ</sequence>
<proteinExistence type="predicted"/>
<dbReference type="Pfam" id="PF12796">
    <property type="entry name" value="Ank_2"/>
    <property type="match status" value="1"/>
</dbReference>
<dbReference type="Proteomes" id="UP000037510">
    <property type="component" value="Unassembled WGS sequence"/>
</dbReference>
<dbReference type="InterPro" id="IPR002110">
    <property type="entry name" value="Ankyrin_rpt"/>
</dbReference>
<dbReference type="PANTHER" id="PTHR46680:SF3">
    <property type="entry name" value="NF-KAPPA-B INHIBITOR CACTUS"/>
    <property type="match status" value="1"/>
</dbReference>
<dbReference type="SUPFAM" id="SSF48403">
    <property type="entry name" value="Ankyrin repeat"/>
    <property type="match status" value="1"/>
</dbReference>
<dbReference type="GO" id="GO:0005829">
    <property type="term" value="C:cytosol"/>
    <property type="evidence" value="ECO:0007669"/>
    <property type="project" value="TreeGrafter"/>
</dbReference>
<dbReference type="PROSITE" id="PS50088">
    <property type="entry name" value="ANK_REPEAT"/>
    <property type="match status" value="1"/>
</dbReference>
<dbReference type="Gene3D" id="1.25.40.20">
    <property type="entry name" value="Ankyrin repeat-containing domain"/>
    <property type="match status" value="1"/>
</dbReference>
<evidence type="ECO:0000256" key="4">
    <source>
        <dbReference type="SAM" id="MobiDB-lite"/>
    </source>
</evidence>